<dbReference type="Pfam" id="PF09369">
    <property type="entry name" value="MZB"/>
    <property type="match status" value="1"/>
</dbReference>
<evidence type="ECO:0000313" key="6">
    <source>
        <dbReference type="Proteomes" id="UP001473302"/>
    </source>
</evidence>
<protein>
    <recommendedName>
        <fullName evidence="7">P-loop containing nucleoside triphosphate hydrolase protein</fullName>
    </recommendedName>
</protein>
<dbReference type="Gene3D" id="3.40.50.300">
    <property type="entry name" value="P-loop containing nucleotide triphosphate hydrolases"/>
    <property type="match status" value="2"/>
</dbReference>
<dbReference type="EMBL" id="BAABUK010000003">
    <property type="protein sequence ID" value="GAA5807903.1"/>
    <property type="molecule type" value="Genomic_DNA"/>
</dbReference>
<dbReference type="Proteomes" id="UP001473302">
    <property type="component" value="Unassembled WGS sequence"/>
</dbReference>
<dbReference type="SUPFAM" id="SSF52540">
    <property type="entry name" value="P-loop containing nucleoside triphosphate hydrolases"/>
    <property type="match status" value="1"/>
</dbReference>
<keyword evidence="6" id="KW-1185">Reference proteome</keyword>
<dbReference type="CDD" id="cd17923">
    <property type="entry name" value="DEXHc_Hrq1-like"/>
    <property type="match status" value="1"/>
</dbReference>
<sequence>MPKRELEKKETGTTHSLKKRSDPITQLKNKFEAITTFYVFYNANSTAAVTLSSLQQVVPDVTLQDLAAINVVLPDFIRFQYITRETIEIEFGYPSGVNNKNTLKPAKIKQLISQQIKLFNKALAGFLKMCKQKQFDASDYLLRELEKYMPYPILDDDFDDDDDDCSEQESQKSLTDVIEGLKHVSFYDGQFETVKSFDAEEPVYGGELDLLSSEIKLALGVERLYVHQTEALQALFDGQHVIVSTSTASKAMYIFPTKALAQDQKRALETIMHRIPNLEQIMVLGISISTFDGDTPYDKRAFIRTNASVIFTNPDMLHHAILPHSKLWGPFLTTLKYLVVDELHVYHGLFGTHMALIMRRLRRLCSYNNNHDLQFISCSATINEPDKHMKTMFGIENVKLINRDGSPHVWNPALLNPTEKIRKSAVTEGALLMEYLIENNVRTIAFCKVRKTCELLMKQLRQNLLLKQKQNMVNSVMSYRGGYTPHDRRKIESQMFNGELMGIIATNALELGIDIGSLDAVLMIGVPWSKSALWQQSGRAGRRNADSLSLVVCDNSPLDQFYANQPSLLFEKTADVLSLEVDTSIVLEGHIQCAAEELAIDISKDLIYFGPQLETICSQHLVKIDYGLYRPASQFRPYPSKFVNIRNINEDTFAVVDITDQKNVIMEEIEAHRAPFEIYQGAIFIHQGRPYLVQECNIDKRYAKVQLTNVDWTTVQRNYTDVDILCTDQTKHISNTKNFVCFGKVKVTTVVFGYYRINSQKRILDAHDVYMDPIITQTTGLWADTPGTALVELDALDIDPIAAIHAASHCLISLLPQFSSSTSNDLRTECQNPNATRQRPTRVALYERQPCGIVRQAYKYFDQLIETCIQQITNCQCENGCPSCVHWAQCSEHNQVCSKQGAMIVLCAMQYSNDASS</sequence>
<evidence type="ECO:0000313" key="5">
    <source>
        <dbReference type="EMBL" id="GAA5807903.1"/>
    </source>
</evidence>
<feature type="domain" description="Helicase C-terminal" evidence="4">
    <location>
        <begin position="431"/>
        <end position="592"/>
    </location>
</feature>
<dbReference type="PANTHER" id="PTHR47957:SF3">
    <property type="entry name" value="ATP-DEPENDENT HELICASE HRQ1"/>
    <property type="match status" value="1"/>
</dbReference>
<name>A0ABP9YM14_9FUNG</name>
<evidence type="ECO:0000256" key="2">
    <source>
        <dbReference type="ARBA" id="ARBA00022840"/>
    </source>
</evidence>
<dbReference type="Pfam" id="PF22982">
    <property type="entry name" value="WHD_HRQ1"/>
    <property type="match status" value="1"/>
</dbReference>
<dbReference type="SMART" id="SM00487">
    <property type="entry name" value="DEXDc"/>
    <property type="match status" value="1"/>
</dbReference>
<dbReference type="CDD" id="cd18797">
    <property type="entry name" value="SF2_C_Hrq"/>
    <property type="match status" value="1"/>
</dbReference>
<evidence type="ECO:0000259" key="3">
    <source>
        <dbReference type="PROSITE" id="PS51192"/>
    </source>
</evidence>
<reference evidence="5 6" key="1">
    <citation type="submission" date="2024-04" db="EMBL/GenBank/DDBJ databases">
        <title>genome sequences of Mucor flavus KT1a and Helicostylum pulchrum KT1b strains isolated from the surface of a dry-aged beef.</title>
        <authorList>
            <person name="Toyotome T."/>
            <person name="Hosono M."/>
            <person name="Torimaru M."/>
            <person name="Fukuda K."/>
            <person name="Mikami N."/>
        </authorList>
    </citation>
    <scope>NUCLEOTIDE SEQUENCE [LARGE SCALE GENOMIC DNA]</scope>
    <source>
        <strain evidence="5 6">KT1a</strain>
    </source>
</reference>
<dbReference type="SMART" id="SM00490">
    <property type="entry name" value="HELICc"/>
    <property type="match status" value="1"/>
</dbReference>
<feature type="domain" description="Helicase ATP-binding" evidence="3">
    <location>
        <begin position="214"/>
        <end position="400"/>
    </location>
</feature>
<gene>
    <name evidence="5" type="ORF">MFLAVUS_001283</name>
</gene>
<organism evidence="5 6">
    <name type="scientific">Mucor flavus</name>
    <dbReference type="NCBI Taxonomy" id="439312"/>
    <lineage>
        <taxon>Eukaryota</taxon>
        <taxon>Fungi</taxon>
        <taxon>Fungi incertae sedis</taxon>
        <taxon>Mucoromycota</taxon>
        <taxon>Mucoromycotina</taxon>
        <taxon>Mucoromycetes</taxon>
        <taxon>Mucorales</taxon>
        <taxon>Mucorineae</taxon>
        <taxon>Mucoraceae</taxon>
        <taxon>Mucor</taxon>
    </lineage>
</organism>
<proteinExistence type="predicted"/>
<accession>A0ABP9YM14</accession>
<evidence type="ECO:0008006" key="7">
    <source>
        <dbReference type="Google" id="ProtNLM"/>
    </source>
</evidence>
<comment type="caution">
    <text evidence="5">The sequence shown here is derived from an EMBL/GenBank/DDBJ whole genome shotgun (WGS) entry which is preliminary data.</text>
</comment>
<dbReference type="InterPro" id="IPR027417">
    <property type="entry name" value="P-loop_NTPase"/>
</dbReference>
<dbReference type="InterPro" id="IPR001650">
    <property type="entry name" value="Helicase_C-like"/>
</dbReference>
<dbReference type="InterPro" id="IPR011545">
    <property type="entry name" value="DEAD/DEAH_box_helicase_dom"/>
</dbReference>
<dbReference type="Pfam" id="PF00270">
    <property type="entry name" value="DEAD"/>
    <property type="match status" value="1"/>
</dbReference>
<dbReference type="PANTHER" id="PTHR47957">
    <property type="entry name" value="ATP-DEPENDENT HELICASE HRQ1"/>
    <property type="match status" value="1"/>
</dbReference>
<dbReference type="InterPro" id="IPR014001">
    <property type="entry name" value="Helicase_ATP-bd"/>
</dbReference>
<dbReference type="Pfam" id="PF00271">
    <property type="entry name" value="Helicase_C"/>
    <property type="match status" value="1"/>
</dbReference>
<dbReference type="PROSITE" id="PS51192">
    <property type="entry name" value="HELICASE_ATP_BIND_1"/>
    <property type="match status" value="1"/>
</dbReference>
<evidence type="ECO:0000256" key="1">
    <source>
        <dbReference type="ARBA" id="ARBA00022741"/>
    </source>
</evidence>
<dbReference type="PROSITE" id="PS51194">
    <property type="entry name" value="HELICASE_CTER"/>
    <property type="match status" value="1"/>
</dbReference>
<evidence type="ECO:0000259" key="4">
    <source>
        <dbReference type="PROSITE" id="PS51194"/>
    </source>
</evidence>
<keyword evidence="1" id="KW-0547">Nucleotide-binding</keyword>
<dbReference type="InterPro" id="IPR018973">
    <property type="entry name" value="MZB"/>
</dbReference>
<dbReference type="InterPro" id="IPR055227">
    <property type="entry name" value="HRQ1_WHD"/>
</dbReference>
<keyword evidence="2" id="KW-0067">ATP-binding</keyword>